<evidence type="ECO:0000256" key="1">
    <source>
        <dbReference type="SAM" id="MobiDB-lite"/>
    </source>
</evidence>
<protein>
    <submittedName>
        <fullName evidence="2">Uncharacterized protein</fullName>
    </submittedName>
</protein>
<proteinExistence type="predicted"/>
<dbReference type="GeneID" id="9944480"/>
<sequence length="62" mass="7324">MTHYFRRNNSVTRRSSSNQSIEQISNTLERERISSSDTYRINSREKTSTLISRQSSRTRKGK</sequence>
<reference evidence="2" key="1">
    <citation type="submission" date="2012-04" db="EMBL/GenBank/DDBJ databases">
        <title>The Genome Sequence of Loa loa.</title>
        <authorList>
            <consortium name="The Broad Institute Genome Sequencing Platform"/>
            <consortium name="Broad Institute Genome Sequencing Center for Infectious Disease"/>
            <person name="Nutman T.B."/>
            <person name="Fink D.L."/>
            <person name="Russ C."/>
            <person name="Young S."/>
            <person name="Zeng Q."/>
            <person name="Gargeya S."/>
            <person name="Alvarado L."/>
            <person name="Berlin A."/>
            <person name="Chapman S.B."/>
            <person name="Chen Z."/>
            <person name="Freedman E."/>
            <person name="Gellesch M."/>
            <person name="Goldberg J."/>
            <person name="Griggs A."/>
            <person name="Gujja S."/>
            <person name="Heilman E.R."/>
            <person name="Heiman D."/>
            <person name="Howarth C."/>
            <person name="Mehta T."/>
            <person name="Neiman D."/>
            <person name="Pearson M."/>
            <person name="Roberts A."/>
            <person name="Saif S."/>
            <person name="Shea T."/>
            <person name="Shenoy N."/>
            <person name="Sisk P."/>
            <person name="Stolte C."/>
            <person name="Sykes S."/>
            <person name="White J."/>
            <person name="Yandava C."/>
            <person name="Haas B."/>
            <person name="Henn M.R."/>
            <person name="Nusbaum C."/>
            <person name="Birren B."/>
        </authorList>
    </citation>
    <scope>NUCLEOTIDE SEQUENCE [LARGE SCALE GENOMIC DNA]</scope>
</reference>
<feature type="region of interest" description="Disordered" evidence="1">
    <location>
        <begin position="1"/>
        <end position="62"/>
    </location>
</feature>
<dbReference type="EMBL" id="JH712241">
    <property type="protein sequence ID" value="EFO21425.1"/>
    <property type="molecule type" value="Genomic_DNA"/>
</dbReference>
<dbReference type="RefSeq" id="XP_003142645.1">
    <property type="nucleotide sequence ID" value="XM_003142597.1"/>
</dbReference>
<feature type="compositionally biased region" description="Low complexity" evidence="1">
    <location>
        <begin position="7"/>
        <end position="26"/>
    </location>
</feature>
<dbReference type="CTD" id="9944480"/>
<organism evidence="2">
    <name type="scientific">Loa loa</name>
    <name type="common">Eye worm</name>
    <name type="synonym">Filaria loa</name>
    <dbReference type="NCBI Taxonomy" id="7209"/>
    <lineage>
        <taxon>Eukaryota</taxon>
        <taxon>Metazoa</taxon>
        <taxon>Ecdysozoa</taxon>
        <taxon>Nematoda</taxon>
        <taxon>Chromadorea</taxon>
        <taxon>Rhabditida</taxon>
        <taxon>Spirurina</taxon>
        <taxon>Spiruromorpha</taxon>
        <taxon>Filarioidea</taxon>
        <taxon>Onchocercidae</taxon>
        <taxon>Loa</taxon>
    </lineage>
</organism>
<name>A0A1S0TYA4_LOALO</name>
<dbReference type="AlphaFoldDB" id="A0A1S0TYA4"/>
<dbReference type="InParanoid" id="A0A1S0TYA4"/>
<gene>
    <name evidence="2" type="ORF">LOAG_07063</name>
</gene>
<evidence type="ECO:0000313" key="2">
    <source>
        <dbReference type="EMBL" id="EFO21425.1"/>
    </source>
</evidence>
<accession>A0A1S0TYA4</accession>
<dbReference type="KEGG" id="loa:LOAG_07063"/>